<name>W2UNA3_9FLAO</name>
<dbReference type="EMBL" id="AYXY01000022">
    <property type="protein sequence ID" value="ETN94956.1"/>
    <property type="molecule type" value="Genomic_DNA"/>
</dbReference>
<comment type="caution">
    <text evidence="1">The sequence shown here is derived from an EMBL/GenBank/DDBJ whole genome shotgun (WGS) entry which is preliminary data.</text>
</comment>
<evidence type="ECO:0000313" key="2">
    <source>
        <dbReference type="Proteomes" id="UP000018850"/>
    </source>
</evidence>
<dbReference type="AlphaFoldDB" id="W2UNA3"/>
<protein>
    <submittedName>
        <fullName evidence="1">Uncharacterized protein</fullName>
    </submittedName>
</protein>
<gene>
    <name evidence="1" type="ORF">P278_21140</name>
</gene>
<accession>W2UNA3</accession>
<evidence type="ECO:0000313" key="1">
    <source>
        <dbReference type="EMBL" id="ETN94956.1"/>
    </source>
</evidence>
<keyword evidence="2" id="KW-1185">Reference proteome</keyword>
<sequence length="42" mass="4805">MCLERLLWLFVECFDGSISKVVCGLKNGLRSLEKNNSIELVF</sequence>
<organism evidence="1 2">
    <name type="scientific">Zhouia amylolytica AD3</name>
    <dbReference type="NCBI Taxonomy" id="1286632"/>
    <lineage>
        <taxon>Bacteria</taxon>
        <taxon>Pseudomonadati</taxon>
        <taxon>Bacteroidota</taxon>
        <taxon>Flavobacteriia</taxon>
        <taxon>Flavobacteriales</taxon>
        <taxon>Flavobacteriaceae</taxon>
        <taxon>Zhouia</taxon>
    </lineage>
</organism>
<proteinExistence type="predicted"/>
<reference evidence="2" key="1">
    <citation type="submission" date="2013-11" db="EMBL/GenBank/DDBJ databases">
        <title>Draft genome sequence from a member of Zhouia, isolated tidal flat.</title>
        <authorList>
            <person name="Jin H."/>
            <person name="Jeon C.O."/>
        </authorList>
    </citation>
    <scope>NUCLEOTIDE SEQUENCE [LARGE SCALE GENOMIC DNA]</scope>
    <source>
        <strain evidence="2">AD3</strain>
    </source>
</reference>
<dbReference type="Proteomes" id="UP000018850">
    <property type="component" value="Unassembled WGS sequence"/>
</dbReference>
<reference evidence="1 2" key="2">
    <citation type="journal article" date="2016" name="Genome Announc.">
        <title>Draft Genome Sequence of Zhouia amylolytica AD3, Isolated from Tidal Flat Sediment.</title>
        <authorList>
            <person name="Jia B."/>
            <person name="Jin H.M."/>
            <person name="Lee H.J."/>
            <person name="Jeon C.O."/>
        </authorList>
    </citation>
    <scope>NUCLEOTIDE SEQUENCE [LARGE SCALE GENOMIC DNA]</scope>
    <source>
        <strain evidence="1 2">AD3</strain>
    </source>
</reference>